<dbReference type="InParanoid" id="A0A0C3HTE2"/>
<dbReference type="EMBL" id="KN832871">
    <property type="protein sequence ID" value="KIN05517.1"/>
    <property type="molecule type" value="Genomic_DNA"/>
</dbReference>
<evidence type="ECO:0000256" key="25">
    <source>
        <dbReference type="ARBA" id="ARBA00030980"/>
    </source>
</evidence>
<dbReference type="Gene3D" id="3.30.200.20">
    <property type="entry name" value="Phosphorylase Kinase, domain 1"/>
    <property type="match status" value="1"/>
</dbReference>
<evidence type="ECO:0000256" key="12">
    <source>
        <dbReference type="ARBA" id="ARBA00022527"/>
    </source>
</evidence>
<feature type="domain" description="Protein kinase" evidence="29">
    <location>
        <begin position="24"/>
        <end position="262"/>
    </location>
</feature>
<dbReference type="NCBIfam" id="TIGR03724">
    <property type="entry name" value="arch_bud32"/>
    <property type="match status" value="1"/>
</dbReference>
<evidence type="ECO:0000256" key="19">
    <source>
        <dbReference type="ARBA" id="ARBA00022840"/>
    </source>
</evidence>
<comment type="catalytic activity">
    <reaction evidence="28">
        <text>L-seryl-[protein] + ATP = O-phospho-L-seryl-[protein] + ADP + H(+)</text>
        <dbReference type="Rhea" id="RHEA:17989"/>
        <dbReference type="Rhea" id="RHEA-COMP:9863"/>
        <dbReference type="Rhea" id="RHEA-COMP:11604"/>
        <dbReference type="ChEBI" id="CHEBI:15378"/>
        <dbReference type="ChEBI" id="CHEBI:29999"/>
        <dbReference type="ChEBI" id="CHEBI:30616"/>
        <dbReference type="ChEBI" id="CHEBI:83421"/>
        <dbReference type="ChEBI" id="CHEBI:456216"/>
        <dbReference type="EC" id="2.7.11.1"/>
    </reaction>
</comment>
<dbReference type="PROSITE" id="PS50011">
    <property type="entry name" value="PROTEIN_KINASE_DOM"/>
    <property type="match status" value="1"/>
</dbReference>
<keyword evidence="13" id="KW-0597">Phosphoprotein</keyword>
<dbReference type="InterPro" id="IPR000719">
    <property type="entry name" value="Prot_kinase_dom"/>
</dbReference>
<proteinExistence type="inferred from homology"/>
<evidence type="ECO:0000256" key="5">
    <source>
        <dbReference type="ARBA" id="ARBA00010630"/>
    </source>
</evidence>
<evidence type="ECO:0000256" key="16">
    <source>
        <dbReference type="ARBA" id="ARBA00022741"/>
    </source>
</evidence>
<evidence type="ECO:0000256" key="8">
    <source>
        <dbReference type="ARBA" id="ARBA00013948"/>
    </source>
</evidence>
<dbReference type="GO" id="GO:0005524">
    <property type="term" value="F:ATP binding"/>
    <property type="evidence" value="ECO:0007669"/>
    <property type="project" value="UniProtKB-KW"/>
</dbReference>
<evidence type="ECO:0000256" key="14">
    <source>
        <dbReference type="ARBA" id="ARBA00022679"/>
    </source>
</evidence>
<dbReference type="InterPro" id="IPR022495">
    <property type="entry name" value="Bud32"/>
</dbReference>
<reference evidence="31" key="2">
    <citation type="submission" date="2015-01" db="EMBL/GenBank/DDBJ databases">
        <title>Evolutionary Origins and Diversification of the Mycorrhizal Mutualists.</title>
        <authorList>
            <consortium name="DOE Joint Genome Institute"/>
            <consortium name="Mycorrhizal Genomics Consortium"/>
            <person name="Kohler A."/>
            <person name="Kuo A."/>
            <person name="Nagy L.G."/>
            <person name="Floudas D."/>
            <person name="Copeland A."/>
            <person name="Barry K.W."/>
            <person name="Cichocki N."/>
            <person name="Veneault-Fourrey C."/>
            <person name="LaButti K."/>
            <person name="Lindquist E.A."/>
            <person name="Lipzen A."/>
            <person name="Lundell T."/>
            <person name="Morin E."/>
            <person name="Murat C."/>
            <person name="Riley R."/>
            <person name="Ohm R."/>
            <person name="Sun H."/>
            <person name="Tunlid A."/>
            <person name="Henrissat B."/>
            <person name="Grigoriev I.V."/>
            <person name="Hibbett D.S."/>
            <person name="Martin F."/>
        </authorList>
    </citation>
    <scope>NUCLEOTIDE SEQUENCE [LARGE SCALE GENOMIC DNA]</scope>
    <source>
        <strain evidence="31">Zn</strain>
    </source>
</reference>
<dbReference type="GO" id="GO:0004674">
    <property type="term" value="F:protein serine/threonine kinase activity"/>
    <property type="evidence" value="ECO:0007669"/>
    <property type="project" value="UniProtKB-KW"/>
</dbReference>
<name>A0A0C3HTE2_OIDMZ</name>
<evidence type="ECO:0000256" key="22">
    <source>
        <dbReference type="ARBA" id="ARBA00023159"/>
    </source>
</evidence>
<comment type="function">
    <text evidence="1">Component of the EKC/KEOPS complex that is required for the formation of a threonylcarbamoyl group on adenosine at position 37 (t(6)A37) in tRNAs that read codons beginning with adenine. The complex is probably involved in the transfer of the threonylcarbamoyl moiety of threonylcarbamoyl-AMP (TC-AMP) to the N6 group of A37. BUD32 has ATPase activity in the context of the EKC/KEOPS complex and likely plays a supporting role to the catalytic subunit KAE1. The EKC/KEOPS complex also promotes both telomere uncapping and telomere elongation. The complex is required for efficient recruitment of transcriptional coactivators.</text>
</comment>
<dbReference type="GO" id="GO:0005634">
    <property type="term" value="C:nucleus"/>
    <property type="evidence" value="ECO:0007669"/>
    <property type="project" value="UniProtKB-SubCell"/>
</dbReference>
<dbReference type="OrthoDB" id="3399at2759"/>
<evidence type="ECO:0000256" key="21">
    <source>
        <dbReference type="ARBA" id="ARBA00023015"/>
    </source>
</evidence>
<dbReference type="GO" id="GO:0000781">
    <property type="term" value="C:chromosome, telomeric region"/>
    <property type="evidence" value="ECO:0007669"/>
    <property type="project" value="UniProtKB-SubCell"/>
</dbReference>
<dbReference type="Pfam" id="PF06293">
    <property type="entry name" value="Kdo"/>
    <property type="match status" value="1"/>
</dbReference>
<accession>A0A0C3HTE2</accession>
<evidence type="ECO:0000256" key="7">
    <source>
        <dbReference type="ARBA" id="ARBA00012513"/>
    </source>
</evidence>
<keyword evidence="16" id="KW-0547">Nucleotide-binding</keyword>
<dbReference type="FunFam" id="3.30.200.20:FF:000603">
    <property type="entry name" value="EKC/KEOPS complex subunit bud32"/>
    <property type="match status" value="1"/>
</dbReference>
<organism evidence="30 31">
    <name type="scientific">Oidiodendron maius (strain Zn)</name>
    <dbReference type="NCBI Taxonomy" id="913774"/>
    <lineage>
        <taxon>Eukaryota</taxon>
        <taxon>Fungi</taxon>
        <taxon>Dikarya</taxon>
        <taxon>Ascomycota</taxon>
        <taxon>Pezizomycotina</taxon>
        <taxon>Leotiomycetes</taxon>
        <taxon>Leotiomycetes incertae sedis</taxon>
        <taxon>Myxotrichaceae</taxon>
        <taxon>Oidiodendron</taxon>
    </lineage>
</organism>
<dbReference type="PROSITE" id="PS00109">
    <property type="entry name" value="PROTEIN_KINASE_TYR"/>
    <property type="match status" value="1"/>
</dbReference>
<comment type="subunit">
    <text evidence="6">Component of the EKC/KEOPS complex composed of at least BUD32, CGI121, GON7, KAE1 and PCC1; the whole complex dimerizes.</text>
</comment>
<dbReference type="PANTHER" id="PTHR12209">
    <property type="entry name" value="NON-SPECIFIC SERINE/THREONINE PROTEIN KINASE"/>
    <property type="match status" value="1"/>
</dbReference>
<protein>
    <recommendedName>
        <fullName evidence="9">EKC/KEOPS complex subunit BUD32</fullName>
        <ecNumber evidence="7">2.7.11.1</ecNumber>
    </recommendedName>
    <alternativeName>
        <fullName evidence="25 26">Atypical Serine/threonine protein kinase BUD32</fullName>
    </alternativeName>
    <alternativeName>
        <fullName evidence="8">EKC/KEOPS complex subunit bud32</fullName>
    </alternativeName>
</protein>
<sequence>MEVDTSLSQSSSPVPLPLILQRPSVPAILIAQGAEALLFRSTYLLPSLPCALKYRPSKPYRHPTLDLRLTKHRILSEARVLTKCRREGVPVPGVYALDEGAGWMMIEWVDGEVVRIRLNEWLSRRAQEGVPQGVEDGKLVGLMRRIGSAVGRMHGVGVVHGDLTTSNLMLRPVPAEGVNGGGMLDGEIVLIDFGLASQSTQDEDRAVDLYVLERAFGSTHSKAESLFTEVLGAYEKSFKGANIVLKKLEEVRMRGRKRSMLG</sequence>
<dbReference type="GO" id="GO:0016787">
    <property type="term" value="F:hydrolase activity"/>
    <property type="evidence" value="ECO:0007669"/>
    <property type="project" value="UniProtKB-KW"/>
</dbReference>
<keyword evidence="11" id="KW-0963">Cytoplasm</keyword>
<evidence type="ECO:0000313" key="31">
    <source>
        <dbReference type="Proteomes" id="UP000054321"/>
    </source>
</evidence>
<evidence type="ECO:0000256" key="17">
    <source>
        <dbReference type="ARBA" id="ARBA00022777"/>
    </source>
</evidence>
<keyword evidence="31" id="KW-1185">Reference proteome</keyword>
<dbReference type="GO" id="GO:0070525">
    <property type="term" value="P:tRNA threonylcarbamoyladenosine metabolic process"/>
    <property type="evidence" value="ECO:0007669"/>
    <property type="project" value="TreeGrafter"/>
</dbReference>
<keyword evidence="18" id="KW-0378">Hydrolase</keyword>
<keyword evidence="10" id="KW-0158">Chromosome</keyword>
<evidence type="ECO:0000256" key="11">
    <source>
        <dbReference type="ARBA" id="ARBA00022490"/>
    </source>
</evidence>
<dbReference type="SMART" id="SM00220">
    <property type="entry name" value="S_TKc"/>
    <property type="match status" value="1"/>
</dbReference>
<evidence type="ECO:0000256" key="13">
    <source>
        <dbReference type="ARBA" id="ARBA00022553"/>
    </source>
</evidence>
<comment type="subcellular location">
    <subcellularLocation>
        <location evidence="4">Chromosome</location>
        <location evidence="4">Telomere</location>
    </subcellularLocation>
    <subcellularLocation>
        <location evidence="3">Cytoplasm</location>
    </subcellularLocation>
    <subcellularLocation>
        <location evidence="2">Nucleus</location>
    </subcellularLocation>
</comment>
<gene>
    <name evidence="30" type="ORF">OIDMADRAFT_112728</name>
</gene>
<evidence type="ECO:0000313" key="30">
    <source>
        <dbReference type="EMBL" id="KIN05517.1"/>
    </source>
</evidence>
<dbReference type="FunFam" id="1.10.510.10:FF:000845">
    <property type="entry name" value="Probable bifunctional tRNA threonylcarbamoyladenosine biosynthesis protein"/>
    <property type="match status" value="1"/>
</dbReference>
<evidence type="ECO:0000256" key="28">
    <source>
        <dbReference type="ARBA" id="ARBA00048679"/>
    </source>
</evidence>
<evidence type="ECO:0000256" key="1">
    <source>
        <dbReference type="ARBA" id="ARBA00003747"/>
    </source>
</evidence>
<keyword evidence="22" id="KW-0010">Activator</keyword>
<evidence type="ECO:0000256" key="6">
    <source>
        <dbReference type="ARBA" id="ARBA00011534"/>
    </source>
</evidence>
<evidence type="ECO:0000256" key="9">
    <source>
        <dbReference type="ARBA" id="ARBA00019973"/>
    </source>
</evidence>
<dbReference type="STRING" id="913774.A0A0C3HTE2"/>
<evidence type="ECO:0000256" key="27">
    <source>
        <dbReference type="ARBA" id="ARBA00047899"/>
    </source>
</evidence>
<comment type="similarity">
    <text evidence="5">Belongs to the protein kinase superfamily. BUD32 family.</text>
</comment>
<comment type="catalytic activity">
    <reaction evidence="27">
        <text>L-threonyl-[protein] + ATP = O-phospho-L-threonyl-[protein] + ADP + H(+)</text>
        <dbReference type="Rhea" id="RHEA:46608"/>
        <dbReference type="Rhea" id="RHEA-COMP:11060"/>
        <dbReference type="Rhea" id="RHEA-COMP:11605"/>
        <dbReference type="ChEBI" id="CHEBI:15378"/>
        <dbReference type="ChEBI" id="CHEBI:30013"/>
        <dbReference type="ChEBI" id="CHEBI:30616"/>
        <dbReference type="ChEBI" id="CHEBI:61977"/>
        <dbReference type="ChEBI" id="CHEBI:456216"/>
        <dbReference type="EC" id="2.7.11.1"/>
    </reaction>
</comment>
<keyword evidence="15" id="KW-0819">tRNA processing</keyword>
<dbReference type="InterPro" id="IPR008266">
    <property type="entry name" value="Tyr_kinase_AS"/>
</dbReference>
<evidence type="ECO:0000256" key="4">
    <source>
        <dbReference type="ARBA" id="ARBA00004574"/>
    </source>
</evidence>
<keyword evidence="12" id="KW-0723">Serine/threonine-protein kinase</keyword>
<dbReference type="InterPro" id="IPR011009">
    <property type="entry name" value="Kinase-like_dom_sf"/>
</dbReference>
<evidence type="ECO:0000256" key="23">
    <source>
        <dbReference type="ARBA" id="ARBA00023163"/>
    </source>
</evidence>
<dbReference type="FunCoup" id="A0A0C3HTE2">
    <property type="interactions" value="938"/>
</dbReference>
<keyword evidence="20" id="KW-0779">Telomere</keyword>
<dbReference type="Gene3D" id="1.10.510.10">
    <property type="entry name" value="Transferase(Phosphotransferase) domain 1"/>
    <property type="match status" value="1"/>
</dbReference>
<reference evidence="30 31" key="1">
    <citation type="submission" date="2014-04" db="EMBL/GenBank/DDBJ databases">
        <authorList>
            <consortium name="DOE Joint Genome Institute"/>
            <person name="Kuo A."/>
            <person name="Martino E."/>
            <person name="Perotto S."/>
            <person name="Kohler A."/>
            <person name="Nagy L.G."/>
            <person name="Floudas D."/>
            <person name="Copeland A."/>
            <person name="Barry K.W."/>
            <person name="Cichocki N."/>
            <person name="Veneault-Fourrey C."/>
            <person name="LaButti K."/>
            <person name="Lindquist E.A."/>
            <person name="Lipzen A."/>
            <person name="Lundell T."/>
            <person name="Morin E."/>
            <person name="Murat C."/>
            <person name="Sun H."/>
            <person name="Tunlid A."/>
            <person name="Henrissat B."/>
            <person name="Grigoriev I.V."/>
            <person name="Hibbett D.S."/>
            <person name="Martin F."/>
            <person name="Nordberg H.P."/>
            <person name="Cantor M.N."/>
            <person name="Hua S.X."/>
        </authorList>
    </citation>
    <scope>NUCLEOTIDE SEQUENCE [LARGE SCALE GENOMIC DNA]</scope>
    <source>
        <strain evidence="30 31">Zn</strain>
    </source>
</reference>
<dbReference type="PANTHER" id="PTHR12209:SF0">
    <property type="entry name" value="EKC_KEOPS COMPLEX SUBUNIT TP53RK"/>
    <property type="match status" value="1"/>
</dbReference>
<keyword evidence="17" id="KW-0418">Kinase</keyword>
<dbReference type="GO" id="GO:0000408">
    <property type="term" value="C:EKC/KEOPS complex"/>
    <property type="evidence" value="ECO:0007669"/>
    <property type="project" value="TreeGrafter"/>
</dbReference>
<keyword evidence="21" id="KW-0805">Transcription regulation</keyword>
<evidence type="ECO:0000256" key="3">
    <source>
        <dbReference type="ARBA" id="ARBA00004496"/>
    </source>
</evidence>
<keyword evidence="23" id="KW-0804">Transcription</keyword>
<dbReference type="SUPFAM" id="SSF56112">
    <property type="entry name" value="Protein kinase-like (PK-like)"/>
    <property type="match status" value="1"/>
</dbReference>
<evidence type="ECO:0000259" key="29">
    <source>
        <dbReference type="PROSITE" id="PS50011"/>
    </source>
</evidence>
<evidence type="ECO:0000256" key="10">
    <source>
        <dbReference type="ARBA" id="ARBA00022454"/>
    </source>
</evidence>
<dbReference type="Proteomes" id="UP000054321">
    <property type="component" value="Unassembled WGS sequence"/>
</dbReference>
<dbReference type="EC" id="2.7.11.1" evidence="7"/>
<dbReference type="GO" id="GO:0008033">
    <property type="term" value="P:tRNA processing"/>
    <property type="evidence" value="ECO:0007669"/>
    <property type="project" value="UniProtKB-KW"/>
</dbReference>
<evidence type="ECO:0000256" key="18">
    <source>
        <dbReference type="ARBA" id="ARBA00022801"/>
    </source>
</evidence>
<evidence type="ECO:0000256" key="2">
    <source>
        <dbReference type="ARBA" id="ARBA00004123"/>
    </source>
</evidence>
<keyword evidence="14" id="KW-0808">Transferase</keyword>
<dbReference type="AlphaFoldDB" id="A0A0C3HTE2"/>
<evidence type="ECO:0000256" key="26">
    <source>
        <dbReference type="ARBA" id="ARBA00033194"/>
    </source>
</evidence>
<keyword evidence="24" id="KW-0539">Nucleus</keyword>
<evidence type="ECO:0000256" key="20">
    <source>
        <dbReference type="ARBA" id="ARBA00022895"/>
    </source>
</evidence>
<dbReference type="GO" id="GO:0005829">
    <property type="term" value="C:cytosol"/>
    <property type="evidence" value="ECO:0007669"/>
    <property type="project" value="TreeGrafter"/>
</dbReference>
<evidence type="ECO:0000256" key="24">
    <source>
        <dbReference type="ARBA" id="ARBA00023242"/>
    </source>
</evidence>
<keyword evidence="19" id="KW-0067">ATP-binding</keyword>
<evidence type="ECO:0000256" key="15">
    <source>
        <dbReference type="ARBA" id="ARBA00022694"/>
    </source>
</evidence>
<dbReference type="HOGENOM" id="CLU_063953_0_0_1"/>